<protein>
    <submittedName>
        <fullName evidence="2">Uncharacterized protein</fullName>
    </submittedName>
</protein>
<name>A0A3P7ND61_DIBLA</name>
<dbReference type="AlphaFoldDB" id="A0A3P7ND61"/>
<evidence type="ECO:0000313" key="2">
    <source>
        <dbReference type="EMBL" id="VDN38120.1"/>
    </source>
</evidence>
<gene>
    <name evidence="2" type="ORF">DILT_LOCUS17530</name>
</gene>
<organism evidence="2 3">
    <name type="scientific">Dibothriocephalus latus</name>
    <name type="common">Fish tapeworm</name>
    <name type="synonym">Diphyllobothrium latum</name>
    <dbReference type="NCBI Taxonomy" id="60516"/>
    <lineage>
        <taxon>Eukaryota</taxon>
        <taxon>Metazoa</taxon>
        <taxon>Spiralia</taxon>
        <taxon>Lophotrochozoa</taxon>
        <taxon>Platyhelminthes</taxon>
        <taxon>Cestoda</taxon>
        <taxon>Eucestoda</taxon>
        <taxon>Diphyllobothriidea</taxon>
        <taxon>Diphyllobothriidae</taxon>
        <taxon>Dibothriocephalus</taxon>
    </lineage>
</organism>
<sequence length="174" mass="17631">MDVCLSYEEDADGQSTVEEDTAFSTACDGPVGSGGVEGSVGSTGSVSRRIPQPITGPLSSASSPLSSGSKELKVFVSVRAGVRQWHAGFQPSFICRLGVPLALSDALDVFSSDIAATSPSASTVHVNPPPPISAIALTSAYSLLALGNDAGIALVDYGQAVCLLSICLPDLDGM</sequence>
<dbReference type="EMBL" id="UYRU01092456">
    <property type="protein sequence ID" value="VDN38120.1"/>
    <property type="molecule type" value="Genomic_DNA"/>
</dbReference>
<keyword evidence="3" id="KW-1185">Reference proteome</keyword>
<reference evidence="2 3" key="1">
    <citation type="submission" date="2018-11" db="EMBL/GenBank/DDBJ databases">
        <authorList>
            <consortium name="Pathogen Informatics"/>
        </authorList>
    </citation>
    <scope>NUCLEOTIDE SEQUENCE [LARGE SCALE GENOMIC DNA]</scope>
</reference>
<dbReference type="OrthoDB" id="19944at2759"/>
<evidence type="ECO:0000256" key="1">
    <source>
        <dbReference type="SAM" id="MobiDB-lite"/>
    </source>
</evidence>
<evidence type="ECO:0000313" key="3">
    <source>
        <dbReference type="Proteomes" id="UP000281553"/>
    </source>
</evidence>
<feature type="region of interest" description="Disordered" evidence="1">
    <location>
        <begin position="27"/>
        <end position="67"/>
    </location>
</feature>
<feature type="compositionally biased region" description="Low complexity" evidence="1">
    <location>
        <begin position="56"/>
        <end position="67"/>
    </location>
</feature>
<proteinExistence type="predicted"/>
<dbReference type="Proteomes" id="UP000281553">
    <property type="component" value="Unassembled WGS sequence"/>
</dbReference>
<accession>A0A3P7ND61</accession>